<dbReference type="PROSITE" id="PS51371">
    <property type="entry name" value="CBS"/>
    <property type="match status" value="2"/>
</dbReference>
<dbReference type="Proteomes" id="UP000219167">
    <property type="component" value="Unassembled WGS sequence"/>
</dbReference>
<feature type="domain" description="CBS" evidence="3">
    <location>
        <begin position="10"/>
        <end position="67"/>
    </location>
</feature>
<evidence type="ECO:0000259" key="3">
    <source>
        <dbReference type="PROSITE" id="PS51371"/>
    </source>
</evidence>
<sequence>MYVKSILDEKGRNVVTGGPQITVRQAAVYLRDNRIGAIVIVDRNDRISGILTERDIVCAIAKSGADCLDKPISSIMWGNVHRCGESASVEEVMEMMSTLRARHIPVEKDGRLVGIISIGDVVKAHIRSIEREAAEIKAYISG</sequence>
<feature type="domain" description="CBS" evidence="3">
    <location>
        <begin position="76"/>
        <end position="131"/>
    </location>
</feature>
<dbReference type="InterPro" id="IPR000644">
    <property type="entry name" value="CBS_dom"/>
</dbReference>
<keyword evidence="5" id="KW-1185">Reference proteome</keyword>
<dbReference type="InterPro" id="IPR051257">
    <property type="entry name" value="Diverse_CBS-Domain"/>
</dbReference>
<organism evidence="4 5">
    <name type="scientific">Rhizobium subbaraonis</name>
    <dbReference type="NCBI Taxonomy" id="908946"/>
    <lineage>
        <taxon>Bacteria</taxon>
        <taxon>Pseudomonadati</taxon>
        <taxon>Pseudomonadota</taxon>
        <taxon>Alphaproteobacteria</taxon>
        <taxon>Hyphomicrobiales</taxon>
        <taxon>Rhizobiaceae</taxon>
        <taxon>Rhizobium/Agrobacterium group</taxon>
        <taxon>Rhizobium</taxon>
    </lineage>
</organism>
<dbReference type="PANTHER" id="PTHR43080">
    <property type="entry name" value="CBS DOMAIN-CONTAINING PROTEIN CBSX3, MITOCHONDRIAL"/>
    <property type="match status" value="1"/>
</dbReference>
<dbReference type="Pfam" id="PF00571">
    <property type="entry name" value="CBS"/>
    <property type="match status" value="2"/>
</dbReference>
<evidence type="ECO:0000313" key="5">
    <source>
        <dbReference type="Proteomes" id="UP000219167"/>
    </source>
</evidence>
<keyword evidence="1 2" id="KW-0129">CBS domain</keyword>
<protein>
    <submittedName>
        <fullName evidence="4">CBS domain protein</fullName>
    </submittedName>
</protein>
<dbReference type="CDD" id="cd04623">
    <property type="entry name" value="CBS_pair_bac_euk"/>
    <property type="match status" value="1"/>
</dbReference>
<dbReference type="AlphaFoldDB" id="A0A285UE86"/>
<name>A0A285UE86_9HYPH</name>
<dbReference type="InterPro" id="IPR044725">
    <property type="entry name" value="CBSX3_CBS_dom"/>
</dbReference>
<dbReference type="SMART" id="SM00116">
    <property type="entry name" value="CBS"/>
    <property type="match status" value="2"/>
</dbReference>
<dbReference type="InterPro" id="IPR046342">
    <property type="entry name" value="CBS_dom_sf"/>
</dbReference>
<dbReference type="SUPFAM" id="SSF54631">
    <property type="entry name" value="CBS-domain pair"/>
    <property type="match status" value="1"/>
</dbReference>
<evidence type="ECO:0000256" key="1">
    <source>
        <dbReference type="ARBA" id="ARBA00023122"/>
    </source>
</evidence>
<reference evidence="4 5" key="1">
    <citation type="submission" date="2017-08" db="EMBL/GenBank/DDBJ databases">
        <authorList>
            <person name="de Groot N.N."/>
        </authorList>
    </citation>
    <scope>NUCLEOTIDE SEQUENCE [LARGE SCALE GENOMIC DNA]</scope>
    <source>
        <strain evidence="4 5">JC85</strain>
    </source>
</reference>
<dbReference type="Gene3D" id="3.10.580.10">
    <property type="entry name" value="CBS-domain"/>
    <property type="match status" value="1"/>
</dbReference>
<dbReference type="OrthoDB" id="9807125at2"/>
<gene>
    <name evidence="4" type="ORF">SAMN05892877_105317</name>
</gene>
<proteinExistence type="predicted"/>
<evidence type="ECO:0000256" key="2">
    <source>
        <dbReference type="PROSITE-ProRule" id="PRU00703"/>
    </source>
</evidence>
<evidence type="ECO:0000313" key="4">
    <source>
        <dbReference type="EMBL" id="SOC38896.1"/>
    </source>
</evidence>
<dbReference type="PANTHER" id="PTHR43080:SF2">
    <property type="entry name" value="CBS DOMAIN-CONTAINING PROTEIN"/>
    <property type="match status" value="1"/>
</dbReference>
<accession>A0A285UE86</accession>
<dbReference type="RefSeq" id="WP_097138626.1">
    <property type="nucleotide sequence ID" value="NZ_OBQD01000005.1"/>
</dbReference>
<dbReference type="EMBL" id="OBQD01000005">
    <property type="protein sequence ID" value="SOC38896.1"/>
    <property type="molecule type" value="Genomic_DNA"/>
</dbReference>